<dbReference type="GO" id="GO:0004788">
    <property type="term" value="F:thiamine diphosphokinase activity"/>
    <property type="evidence" value="ECO:0007669"/>
    <property type="project" value="InterPro"/>
</dbReference>
<dbReference type="GO" id="GO:0009229">
    <property type="term" value="P:thiamine diphosphate biosynthetic process"/>
    <property type="evidence" value="ECO:0007669"/>
    <property type="project" value="InterPro"/>
</dbReference>
<dbReference type="InterPro" id="IPR036759">
    <property type="entry name" value="TPK_catalytic_sf"/>
</dbReference>
<gene>
    <name evidence="1" type="ORF">C0V70_10775</name>
</gene>
<sequence>MIKNEKHPLNHKLTFLVIGPMPFSMKSIAPLLKDENTRLVFIDGGLIHKGKLLKKAPLLCKGSISVGDGDSSKKQMTITKTDQNLSDLSFFLKTFSRQNNIGRFVFAGFLGGRVDHEVVNFGEMILYIRNWKKKSPLPRLCFEDKVEFLAAGRHEFWIDGIFSVASLEDNHIKVSGECAYQAKKWLKIGPLSSRGLSNQGQGKVVIQTKKPLIVFFPDL</sequence>
<reference evidence="1 2" key="1">
    <citation type="submission" date="2018-01" db="EMBL/GenBank/DDBJ databases">
        <title>Complete genome sequence of Bacteriovorax stolpii DSM12778.</title>
        <authorList>
            <person name="Tang B."/>
            <person name="Chang J."/>
        </authorList>
    </citation>
    <scope>NUCLEOTIDE SEQUENCE [LARGE SCALE GENOMIC DNA]</scope>
    <source>
        <strain evidence="1 2">DSM 12778</strain>
    </source>
</reference>
<dbReference type="KEGG" id="bsto:C0V70_10775"/>
<dbReference type="RefSeq" id="WP_102243866.1">
    <property type="nucleotide sequence ID" value="NZ_CP025704.1"/>
</dbReference>
<proteinExistence type="predicted"/>
<dbReference type="Proteomes" id="UP000235584">
    <property type="component" value="Chromosome"/>
</dbReference>
<name>A0A2K9NU09_BACTC</name>
<dbReference type="EMBL" id="CP025704">
    <property type="protein sequence ID" value="AUN98575.1"/>
    <property type="molecule type" value="Genomic_DNA"/>
</dbReference>
<evidence type="ECO:0000313" key="1">
    <source>
        <dbReference type="EMBL" id="AUN98575.1"/>
    </source>
</evidence>
<dbReference type="SUPFAM" id="SSF63999">
    <property type="entry name" value="Thiamin pyrophosphokinase, catalytic domain"/>
    <property type="match status" value="1"/>
</dbReference>
<evidence type="ECO:0000313" key="2">
    <source>
        <dbReference type="Proteomes" id="UP000235584"/>
    </source>
</evidence>
<dbReference type="GO" id="GO:0005524">
    <property type="term" value="F:ATP binding"/>
    <property type="evidence" value="ECO:0007669"/>
    <property type="project" value="InterPro"/>
</dbReference>
<dbReference type="AlphaFoldDB" id="A0A2K9NU09"/>
<protein>
    <submittedName>
        <fullName evidence="1">Uncharacterized protein</fullName>
    </submittedName>
</protein>
<organism evidence="1 2">
    <name type="scientific">Bacteriovorax stolpii</name>
    <name type="common">Bdellovibrio stolpii</name>
    <dbReference type="NCBI Taxonomy" id="960"/>
    <lineage>
        <taxon>Bacteria</taxon>
        <taxon>Pseudomonadati</taxon>
        <taxon>Bdellovibrionota</taxon>
        <taxon>Bacteriovoracia</taxon>
        <taxon>Bacteriovoracales</taxon>
        <taxon>Bacteriovoracaceae</taxon>
        <taxon>Bacteriovorax</taxon>
    </lineage>
</organism>
<keyword evidence="2" id="KW-1185">Reference proteome</keyword>
<dbReference type="Gene3D" id="3.40.50.10240">
    <property type="entry name" value="Thiamin pyrophosphokinase, catalytic domain"/>
    <property type="match status" value="1"/>
</dbReference>
<accession>A0A2K9NU09</accession>